<name>A0ABY0D8W1_9BRAD</name>
<reference evidence="2 3" key="1">
    <citation type="submission" date="2018-10" db="EMBL/GenBank/DDBJ databases">
        <title>Bradyrhizobium sp. nov., isolated from effective nodules of peanut in China.</title>
        <authorList>
            <person name="Li Y."/>
        </authorList>
    </citation>
    <scope>NUCLEOTIDE SEQUENCE [LARGE SCALE GENOMIC DNA]</scope>
    <source>
        <strain evidence="2 3">CCBAU 51781</strain>
    </source>
</reference>
<dbReference type="Pfam" id="PF13577">
    <property type="entry name" value="SnoaL_4"/>
    <property type="match status" value="1"/>
</dbReference>
<evidence type="ECO:0000259" key="1">
    <source>
        <dbReference type="Pfam" id="PF13577"/>
    </source>
</evidence>
<feature type="domain" description="SnoaL-like" evidence="1">
    <location>
        <begin position="74"/>
        <end position="205"/>
    </location>
</feature>
<dbReference type="EMBL" id="RDRA01000044">
    <property type="protein sequence ID" value="RXG85579.1"/>
    <property type="molecule type" value="Genomic_DNA"/>
</dbReference>
<dbReference type="InterPro" id="IPR032710">
    <property type="entry name" value="NTF2-like_dom_sf"/>
</dbReference>
<evidence type="ECO:0000313" key="3">
    <source>
        <dbReference type="Proteomes" id="UP000289946"/>
    </source>
</evidence>
<dbReference type="InterPro" id="IPR037401">
    <property type="entry name" value="SnoaL-like"/>
</dbReference>
<dbReference type="Proteomes" id="UP000289946">
    <property type="component" value="Unassembled WGS sequence"/>
</dbReference>
<dbReference type="Gene3D" id="3.10.450.50">
    <property type="match status" value="1"/>
</dbReference>
<accession>A0ABY0D8W1</accession>
<protein>
    <submittedName>
        <fullName evidence="2">Nuclear transport factor 2 family protein</fullName>
    </submittedName>
</protein>
<organism evidence="2 3">
    <name type="scientific">Bradyrhizobium zhanjiangense</name>
    <dbReference type="NCBI Taxonomy" id="1325107"/>
    <lineage>
        <taxon>Bacteria</taxon>
        <taxon>Pseudomonadati</taxon>
        <taxon>Pseudomonadota</taxon>
        <taxon>Alphaproteobacteria</taxon>
        <taxon>Hyphomicrobiales</taxon>
        <taxon>Nitrobacteraceae</taxon>
        <taxon>Bradyrhizobium</taxon>
    </lineage>
</organism>
<proteinExistence type="predicted"/>
<dbReference type="SUPFAM" id="SSF54427">
    <property type="entry name" value="NTF2-like"/>
    <property type="match status" value="1"/>
</dbReference>
<keyword evidence="3" id="KW-1185">Reference proteome</keyword>
<gene>
    <name evidence="2" type="ORF">EAS62_38735</name>
</gene>
<sequence length="227" mass="26268">MRSTEPKRGLKPKQHEYHHNVFIAQSRPRTYSGMISICVKMVLARWRRFAHNAGTNSLFRLVGNQEEEMNTLERLAIEYECTRALHEYTRLVDYVDPLKAARMITDDGSLVLENRSQTLSGRKEMDAMYKQQSEGMLAGKMLWRHFLSTLIVDVKDSDHATSEATVLLFRSAWDTSKGPCPNIAPEIFQWRDEYVRTPDGWRISKHVVTPFAFKSPEAQFATNPYKP</sequence>
<comment type="caution">
    <text evidence="2">The sequence shown here is derived from an EMBL/GenBank/DDBJ whole genome shotgun (WGS) entry which is preliminary data.</text>
</comment>
<evidence type="ECO:0000313" key="2">
    <source>
        <dbReference type="EMBL" id="RXG85579.1"/>
    </source>
</evidence>